<accession>A0A512TQV0</accession>
<evidence type="ECO:0000313" key="1">
    <source>
        <dbReference type="EMBL" id="GEQ22483.1"/>
    </source>
</evidence>
<evidence type="ECO:0000313" key="2">
    <source>
        <dbReference type="Proteomes" id="UP000321089"/>
    </source>
</evidence>
<comment type="caution">
    <text evidence="1">The sequence shown here is derived from an EMBL/GenBank/DDBJ whole genome shotgun (WGS) entry which is preliminary data.</text>
</comment>
<dbReference type="Proteomes" id="UP000321089">
    <property type="component" value="Unassembled WGS sequence"/>
</dbReference>
<gene>
    <name evidence="1" type="ORF">CBU02nite_29890</name>
</gene>
<dbReference type="EMBL" id="BKBC01000049">
    <property type="protein sequence ID" value="GEQ22483.1"/>
    <property type="molecule type" value="Genomic_DNA"/>
</dbReference>
<organism evidence="1 2">
    <name type="scientific">Clostridium butyricum</name>
    <dbReference type="NCBI Taxonomy" id="1492"/>
    <lineage>
        <taxon>Bacteria</taxon>
        <taxon>Bacillati</taxon>
        <taxon>Bacillota</taxon>
        <taxon>Clostridia</taxon>
        <taxon>Eubacteriales</taxon>
        <taxon>Clostridiaceae</taxon>
        <taxon>Clostridium</taxon>
    </lineage>
</organism>
<proteinExistence type="predicted"/>
<name>A0A512TQV0_CLOBU</name>
<protein>
    <submittedName>
        <fullName evidence="1">Uncharacterized protein</fullName>
    </submittedName>
</protein>
<sequence>MRLAIRNQLLKEVTELKGCYEPNVPDKQTEKPYSVVVAKDDTDNGEVVGFRRSIEIWLYDERLSFKSLDKIAEQSIKALNLKVITNPKTGESFTCKFDGIIGQDIVDEEWNAIAKGLKFTIIALHEDTEENKDKWLDALSNYSKSIIDIPIYLNNWKSNFQVPSILWRVTNKDRIRETNKVIREEKTLICHVLSENKSEIEQSLDTIEEHLITDLKIPYDIENRRYLTIKSITEDKEADMITKGQLTIELFKRKMIEDNTPKLKNIIGKGIIK</sequence>
<dbReference type="RefSeq" id="WP_146868919.1">
    <property type="nucleotide sequence ID" value="NZ_BKBC01000049.1"/>
</dbReference>
<reference evidence="1 2" key="1">
    <citation type="submission" date="2019-07" db="EMBL/GenBank/DDBJ databases">
        <title>Whole genome shotgun sequence of Clostridium butyricum NBRC 3858.</title>
        <authorList>
            <person name="Hosoyama A."/>
            <person name="Uohara A."/>
            <person name="Ohji S."/>
            <person name="Ichikawa N."/>
        </authorList>
    </citation>
    <scope>NUCLEOTIDE SEQUENCE [LARGE SCALE GENOMIC DNA]</scope>
    <source>
        <strain evidence="1 2">NBRC 3858</strain>
    </source>
</reference>
<dbReference type="AlphaFoldDB" id="A0A512TQV0"/>